<dbReference type="PROSITE" id="PS01089">
    <property type="entry name" value="CAP_2"/>
    <property type="match status" value="1"/>
</dbReference>
<accession>A0A2A2KH65</accession>
<feature type="region of interest" description="Disordered" evidence="3">
    <location>
        <begin position="545"/>
        <end position="574"/>
    </location>
</feature>
<keyword evidence="2" id="KW-0175">Coiled coil</keyword>
<dbReference type="GO" id="GO:0007015">
    <property type="term" value="P:actin filament organization"/>
    <property type="evidence" value="ECO:0007669"/>
    <property type="project" value="TreeGrafter"/>
</dbReference>
<feature type="compositionally biased region" description="Polar residues" evidence="3">
    <location>
        <begin position="1120"/>
        <end position="1132"/>
    </location>
</feature>
<feature type="region of interest" description="Disordered" evidence="3">
    <location>
        <begin position="128"/>
        <end position="172"/>
    </location>
</feature>
<dbReference type="InterPro" id="IPR013912">
    <property type="entry name" value="Adenylate_cyclase-assoc_CAP_C"/>
</dbReference>
<feature type="domain" description="C-CAP/cofactor C-like" evidence="4">
    <location>
        <begin position="1159"/>
        <end position="1294"/>
    </location>
</feature>
<dbReference type="InterPro" id="IPR036223">
    <property type="entry name" value="CAP_C_sf"/>
</dbReference>
<sequence length="1315" mass="147891">MDSLYRQAAPKPFSKFPYGYRPIAGSLSGSSPASPQKSFGSLSSILSTYDNYARNLPNPQESTINGAISLSELNRTYPGSIEPPIPPVRAGSLDPESDYPIARNIPIARPVGFKDDTVYVGSAVSSRAGSPMRATFSPSSREGGSQRSIYSPPTFDIGSPEPRSPPNYSNQRNFRYNHHQYEVPPDANTSFENSNYDNYYTNENQSYPNYIQQNVNPYHQQPPVYHQNYSNQNYYENQNHQNNRLNHDAYAYSNGANRRADEFLEKLRRHKDELERSLNQPRPKDSYYHEKLPYEELLSTANTENHSNYNELANSLPLDYSTRNDDCFDDRHMSYGNSYNNRPQHQPLHKTVSDPAVQPHFSNSSNQFQTLASPRRSQNLMTQSYDENFNRREDFEGTYPMSRSAMASTRRRYGSLMEDDGLLGQSIRHQQKIQEITDNDIRPKHQNHVSDNDLNQRGGFFASKLIDANWMVDPPPPIDINPRNPGSQRNQTPRKPPAYDVLRESNEHRRSQIPTPSSYRDRINQPATIDENRILKIYDPENWEDQRKRRSQLPVPTYDKYRNVPQENQTQLSPLRLSTEYQENRGHQNQNDYYGPPQRQSSYQEMPFKEKLPSPRYNSAQNLQQNRFDNDYGNSNPPPLITTYRNPAYQRSQDQSFFGPVESKIFEPSSPTIINGFTTQAQPTTKLQSDDRQNPGSSQNSARTFALVSRVPEDASKLMQPLQIQPESRRYGNRPGCGKFPDLSPTSVYDNDATDSDATRSPPELKNLSNTNTSSSSEEDQKGYTDDEAYRGFSSHQSRSRIPQLRNERINSILKEHSMQPARSRSPNGILKKGTGQRSNKKVVFQCEPEISSKQLGFRLENLKNGMLEAAASAEAPPHVRAFDDVMEEPLRKWCALSDQLGGDVTQMKSKVESVFADLRNFLWTAAGRAEPAANEVQNLLAPIVKGLGDISAYKDTKRNTPMFNHLSAVAEGVPAVGWVLVKKTPAPYVKEMLDAAMFYVNRILKEFKDGNQTNVEWAKTWKELLETMQTFVRQTHTTGLVWNSAPGSVPEGGSSAPKPPAGGPAPPPPPPPPPADIFADIPKSQNQSQADKDKTNRDALFAQLNRGEAVTSGLKKVTSDMQTHKNPSLRASSTVSGTSVSPGGGSPAKSPTAPVKKPPKTELQDGKTWIVEYHVGNPNIIIDVTDKKQTVYVFRCENSVVKVNGKLNSITLDQCKKTSVVFDALVSQCETINCQSVQIQTLGEMPTLSIQKTDGCQVYLSEAAKNAEIVTSKSSEMNILIPVANDDYQEFPVPEQFKTTFKNGKLHTEVSDIC</sequence>
<dbReference type="PANTHER" id="PTHR10652:SF0">
    <property type="entry name" value="ADENYLYL CYCLASE-ASSOCIATED PROTEIN"/>
    <property type="match status" value="1"/>
</dbReference>
<feature type="compositionally biased region" description="Basic and acidic residues" evidence="3">
    <location>
        <begin position="439"/>
        <end position="451"/>
    </location>
</feature>
<protein>
    <recommendedName>
        <fullName evidence="4">C-CAP/cofactor C-like domain-containing protein</fullName>
    </recommendedName>
</protein>
<dbReference type="FunFam" id="1.25.40.330:FF:000001">
    <property type="entry name" value="Adenylyl cyclase-associated protein"/>
    <property type="match status" value="1"/>
</dbReference>
<dbReference type="SMART" id="SM00673">
    <property type="entry name" value="CARP"/>
    <property type="match status" value="2"/>
</dbReference>
<reference evidence="5 6" key="1">
    <citation type="journal article" date="2017" name="Curr. Biol.">
        <title>Genome architecture and evolution of a unichromosomal asexual nematode.</title>
        <authorList>
            <person name="Fradin H."/>
            <person name="Zegar C."/>
            <person name="Gutwein M."/>
            <person name="Lucas J."/>
            <person name="Kovtun M."/>
            <person name="Corcoran D."/>
            <person name="Baugh L.R."/>
            <person name="Kiontke K."/>
            <person name="Gunsalus K."/>
            <person name="Fitch D.H."/>
            <person name="Piano F."/>
        </authorList>
    </citation>
    <scope>NUCLEOTIDE SEQUENCE [LARGE SCALE GENOMIC DNA]</scope>
    <source>
        <strain evidence="5">PF1309</strain>
    </source>
</reference>
<dbReference type="GO" id="GO:0003779">
    <property type="term" value="F:actin binding"/>
    <property type="evidence" value="ECO:0007669"/>
    <property type="project" value="InterPro"/>
</dbReference>
<feature type="compositionally biased region" description="Polar residues" evidence="3">
    <location>
        <begin position="136"/>
        <end position="151"/>
    </location>
</feature>
<evidence type="ECO:0000259" key="4">
    <source>
        <dbReference type="PROSITE" id="PS51329"/>
    </source>
</evidence>
<dbReference type="GO" id="GO:0005737">
    <property type="term" value="C:cytoplasm"/>
    <property type="evidence" value="ECO:0007669"/>
    <property type="project" value="TreeGrafter"/>
</dbReference>
<evidence type="ECO:0000256" key="2">
    <source>
        <dbReference type="SAM" id="Coils"/>
    </source>
</evidence>
<dbReference type="InterPro" id="IPR006599">
    <property type="entry name" value="CARP_motif"/>
</dbReference>
<dbReference type="SUPFAM" id="SSF69340">
    <property type="entry name" value="C-terminal domain of adenylylcyclase associated protein"/>
    <property type="match status" value="1"/>
</dbReference>
<dbReference type="STRING" id="2018661.A0A2A2KH65"/>
<dbReference type="GO" id="GO:0008179">
    <property type="term" value="F:adenylate cyclase binding"/>
    <property type="evidence" value="ECO:0007669"/>
    <property type="project" value="TreeGrafter"/>
</dbReference>
<feature type="compositionally biased region" description="Pro residues" evidence="3">
    <location>
        <begin position="1058"/>
        <end position="1076"/>
    </location>
</feature>
<dbReference type="InterPro" id="IPR028417">
    <property type="entry name" value="CAP_CS_C"/>
</dbReference>
<dbReference type="Gene3D" id="2.160.20.70">
    <property type="match status" value="1"/>
</dbReference>
<dbReference type="InterPro" id="IPR017901">
    <property type="entry name" value="C-CAP_CF_C-like"/>
</dbReference>
<evidence type="ECO:0000256" key="3">
    <source>
        <dbReference type="SAM" id="MobiDB-lite"/>
    </source>
</evidence>
<feature type="region of interest" description="Disordered" evidence="3">
    <location>
        <begin position="1113"/>
        <end position="1162"/>
    </location>
</feature>
<feature type="region of interest" description="Disordered" evidence="3">
    <location>
        <begin position="472"/>
        <end position="527"/>
    </location>
</feature>
<dbReference type="Gene3D" id="1.25.40.330">
    <property type="entry name" value="Adenylate cyclase-associated CAP, N-terminal domain"/>
    <property type="match status" value="1"/>
</dbReference>
<feature type="region of interest" description="Disordered" evidence="3">
    <location>
        <begin position="437"/>
        <end position="456"/>
    </location>
</feature>
<dbReference type="GO" id="GO:0000902">
    <property type="term" value="P:cell morphogenesis"/>
    <property type="evidence" value="ECO:0007669"/>
    <property type="project" value="TreeGrafter"/>
</dbReference>
<name>A0A2A2KH65_9BILA</name>
<feature type="compositionally biased region" description="Polar residues" evidence="3">
    <location>
        <begin position="694"/>
        <end position="703"/>
    </location>
</feature>
<organism evidence="5 6">
    <name type="scientific">Diploscapter pachys</name>
    <dbReference type="NCBI Taxonomy" id="2018661"/>
    <lineage>
        <taxon>Eukaryota</taxon>
        <taxon>Metazoa</taxon>
        <taxon>Ecdysozoa</taxon>
        <taxon>Nematoda</taxon>
        <taxon>Chromadorea</taxon>
        <taxon>Rhabditida</taxon>
        <taxon>Rhabditina</taxon>
        <taxon>Rhabditomorpha</taxon>
        <taxon>Rhabditoidea</taxon>
        <taxon>Rhabditidae</taxon>
        <taxon>Diploscapter</taxon>
    </lineage>
</organism>
<dbReference type="OrthoDB" id="1601at2759"/>
<feature type="compositionally biased region" description="Basic and acidic residues" evidence="3">
    <location>
        <begin position="501"/>
        <end position="510"/>
    </location>
</feature>
<keyword evidence="6" id="KW-1185">Reference proteome</keyword>
<dbReference type="GO" id="GO:0019933">
    <property type="term" value="P:cAMP-mediated signaling"/>
    <property type="evidence" value="ECO:0007669"/>
    <property type="project" value="TreeGrafter"/>
</dbReference>
<dbReference type="Proteomes" id="UP000218231">
    <property type="component" value="Unassembled WGS sequence"/>
</dbReference>
<gene>
    <name evidence="5" type="ORF">WR25_14317</name>
</gene>
<feature type="region of interest" description="Disordered" evidence="3">
    <location>
        <begin position="818"/>
        <end position="837"/>
    </location>
</feature>
<dbReference type="Pfam" id="PF21938">
    <property type="entry name" value="CAP_N"/>
    <property type="match status" value="1"/>
</dbReference>
<feature type="compositionally biased region" description="Basic and acidic residues" evidence="3">
    <location>
        <begin position="779"/>
        <end position="790"/>
    </location>
</feature>
<feature type="region of interest" description="Disordered" evidence="3">
    <location>
        <begin position="1043"/>
        <end position="1095"/>
    </location>
</feature>
<dbReference type="InterPro" id="IPR016098">
    <property type="entry name" value="CAP/MinC_C"/>
</dbReference>
<evidence type="ECO:0000313" key="6">
    <source>
        <dbReference type="Proteomes" id="UP000218231"/>
    </source>
</evidence>
<dbReference type="Pfam" id="PF08603">
    <property type="entry name" value="CAP_C"/>
    <property type="match status" value="1"/>
</dbReference>
<dbReference type="FunFam" id="2.160.20.70:FF:000014">
    <property type="entry name" value="Adenylyl cyclase-associated protein"/>
    <property type="match status" value="1"/>
</dbReference>
<evidence type="ECO:0000256" key="1">
    <source>
        <dbReference type="ARBA" id="ARBA00007659"/>
    </source>
</evidence>
<comment type="caution">
    <text evidence="5">The sequence shown here is derived from an EMBL/GenBank/DDBJ whole genome shotgun (WGS) entry which is preliminary data.</text>
</comment>
<evidence type="ECO:0000313" key="5">
    <source>
        <dbReference type="EMBL" id="PAV73228.1"/>
    </source>
</evidence>
<dbReference type="SUPFAM" id="SSF101278">
    <property type="entry name" value="N-terminal domain of adenylylcyclase associated protein, CAP"/>
    <property type="match status" value="1"/>
</dbReference>
<proteinExistence type="inferred from homology"/>
<dbReference type="InterPro" id="IPR001837">
    <property type="entry name" value="Adenylate_cyclase-assoc_CAP"/>
</dbReference>
<feature type="coiled-coil region" evidence="2">
    <location>
        <begin position="253"/>
        <end position="280"/>
    </location>
</feature>
<dbReference type="InterPro" id="IPR053950">
    <property type="entry name" value="CAP_N"/>
</dbReference>
<dbReference type="EMBL" id="LIAE01008638">
    <property type="protein sequence ID" value="PAV73228.1"/>
    <property type="molecule type" value="Genomic_DNA"/>
</dbReference>
<dbReference type="PROSITE" id="PS51329">
    <property type="entry name" value="C_CAP_COFACTOR_C"/>
    <property type="match status" value="1"/>
</dbReference>
<dbReference type="PANTHER" id="PTHR10652">
    <property type="entry name" value="ADENYLYL CYCLASE-ASSOCIATED PROTEIN"/>
    <property type="match status" value="1"/>
</dbReference>
<dbReference type="InterPro" id="IPR036222">
    <property type="entry name" value="CAP_N_sf"/>
</dbReference>
<comment type="similarity">
    <text evidence="1">Belongs to the CAP family.</text>
</comment>
<feature type="compositionally biased region" description="Low complexity" evidence="3">
    <location>
        <begin position="1133"/>
        <end position="1142"/>
    </location>
</feature>
<feature type="region of interest" description="Disordered" evidence="3">
    <location>
        <begin position="683"/>
        <end position="805"/>
    </location>
</feature>